<reference evidence="2 5" key="3">
    <citation type="submission" date="2018-07" db="EMBL/GenBank/DDBJ databases">
        <title>Leeuwenhoekiella genomics.</title>
        <authorList>
            <person name="Tahon G."/>
            <person name="Willems A."/>
        </authorList>
    </citation>
    <scope>NUCLEOTIDE SEQUENCE [LARGE SCALE GENOMIC DNA]</scope>
    <source>
        <strain evidence="2 5">LMG 24856</strain>
    </source>
</reference>
<dbReference type="Pfam" id="PF07700">
    <property type="entry name" value="HNOB"/>
    <property type="match status" value="1"/>
</dbReference>
<reference evidence="4" key="1">
    <citation type="submission" date="2016-11" db="EMBL/GenBank/DDBJ databases">
        <authorList>
            <person name="Varghese N."/>
            <person name="Submissions S."/>
        </authorList>
    </citation>
    <scope>NUCLEOTIDE SEQUENCE [LARGE SCALE GENOMIC DNA]</scope>
    <source>
        <strain evidence="4">DSM 19859</strain>
    </source>
</reference>
<dbReference type="InterPro" id="IPR038158">
    <property type="entry name" value="H-NOX_domain_sf"/>
</dbReference>
<dbReference type="Gene3D" id="3.90.1520.10">
    <property type="entry name" value="H-NOX domain"/>
    <property type="match status" value="1"/>
</dbReference>
<protein>
    <submittedName>
        <fullName evidence="3">Haem-NO-binding</fullName>
    </submittedName>
    <submittedName>
        <fullName evidence="2">Heme-NO-binding protein</fullName>
    </submittedName>
</protein>
<dbReference type="OrthoDB" id="7266652at2"/>
<keyword evidence="5" id="KW-1185">Reference proteome</keyword>
<feature type="domain" description="Heme NO-binding" evidence="1">
    <location>
        <begin position="2"/>
        <end position="159"/>
    </location>
</feature>
<dbReference type="SUPFAM" id="SSF111126">
    <property type="entry name" value="Ligand-binding domain in the NO signalling and Golgi transport"/>
    <property type="match status" value="1"/>
</dbReference>
<evidence type="ECO:0000313" key="5">
    <source>
        <dbReference type="Proteomes" id="UP000290037"/>
    </source>
</evidence>
<gene>
    <name evidence="2" type="ORF">DSM01_1366</name>
    <name evidence="3" type="ORF">SAMN04487999_2075</name>
</gene>
<evidence type="ECO:0000259" key="1">
    <source>
        <dbReference type="Pfam" id="PF07700"/>
    </source>
</evidence>
<dbReference type="AlphaFoldDB" id="A0A1M5YB73"/>
<evidence type="ECO:0000313" key="2">
    <source>
        <dbReference type="EMBL" id="RXG30615.1"/>
    </source>
</evidence>
<dbReference type="GO" id="GO:0020037">
    <property type="term" value="F:heme binding"/>
    <property type="evidence" value="ECO:0007669"/>
    <property type="project" value="InterPro"/>
</dbReference>
<dbReference type="Proteomes" id="UP000290037">
    <property type="component" value="Unassembled WGS sequence"/>
</dbReference>
<proteinExistence type="predicted"/>
<dbReference type="InterPro" id="IPR024096">
    <property type="entry name" value="NO_sig/Golgi_transp_ligand-bd"/>
</dbReference>
<evidence type="ECO:0000313" key="3">
    <source>
        <dbReference type="EMBL" id="SHI09232.1"/>
    </source>
</evidence>
<dbReference type="EMBL" id="FQXT01000003">
    <property type="protein sequence ID" value="SHI09232.1"/>
    <property type="molecule type" value="Genomic_DNA"/>
</dbReference>
<evidence type="ECO:0000313" key="4">
    <source>
        <dbReference type="Proteomes" id="UP000184240"/>
    </source>
</evidence>
<reference evidence="3" key="2">
    <citation type="submission" date="2016-11" db="EMBL/GenBank/DDBJ databases">
        <authorList>
            <person name="Jaros S."/>
            <person name="Januszkiewicz K."/>
            <person name="Wedrychowicz H."/>
        </authorList>
    </citation>
    <scope>NUCLEOTIDE SEQUENCE [LARGE SCALE GENOMIC DNA]</scope>
    <source>
        <strain evidence="3">DSM 19859</strain>
    </source>
</reference>
<name>A0A1M5YB73_9FLAO</name>
<sequence>MKGVVFTEFLELVEDKFGLEMVDAIIQASDLESGGAYTAVGTYKFVEMVSLLTALSERTQLSIDELLYVYAQHFFKVIETSYAALLNSYTDPLELLASIEDHIHVEVRKIYPDSQLPTFKTINKTNQSLILDYHSSRAMYSFGLCLMHETFTYFGFDSKVRFQKLKSDGTHVRFFIEKGHGNRKRSAI</sequence>
<dbReference type="STRING" id="573501.SAMN04487999_2075"/>
<dbReference type="InterPro" id="IPR011644">
    <property type="entry name" value="Heme_NO-bd"/>
</dbReference>
<dbReference type="EMBL" id="QOVN01000002">
    <property type="protein sequence ID" value="RXG30615.1"/>
    <property type="molecule type" value="Genomic_DNA"/>
</dbReference>
<accession>A0A1M5YB73</accession>
<organism evidence="3 4">
    <name type="scientific">Leeuwenhoekiella palythoae</name>
    <dbReference type="NCBI Taxonomy" id="573501"/>
    <lineage>
        <taxon>Bacteria</taxon>
        <taxon>Pseudomonadati</taxon>
        <taxon>Bacteroidota</taxon>
        <taxon>Flavobacteriia</taxon>
        <taxon>Flavobacteriales</taxon>
        <taxon>Flavobacteriaceae</taxon>
        <taxon>Leeuwenhoekiella</taxon>
    </lineage>
</organism>
<dbReference type="Proteomes" id="UP000184240">
    <property type="component" value="Unassembled WGS sequence"/>
</dbReference>
<dbReference type="RefSeq" id="WP_072982770.1">
    <property type="nucleotide sequence ID" value="NZ_FQXT01000003.1"/>
</dbReference>